<keyword evidence="4" id="KW-1185">Reference proteome</keyword>
<accession>A0A913Z017</accession>
<dbReference type="PROSITE" id="PS51219">
    <property type="entry name" value="DPCK"/>
    <property type="match status" value="1"/>
</dbReference>
<dbReference type="AlphaFoldDB" id="A0A913Z017"/>
<evidence type="ECO:0000256" key="2">
    <source>
        <dbReference type="ARBA" id="ARBA00022840"/>
    </source>
</evidence>
<proteinExistence type="predicted"/>
<dbReference type="InterPro" id="IPR001977">
    <property type="entry name" value="Depp_CoAkinase"/>
</dbReference>
<keyword evidence="2" id="KW-0067">ATP-binding</keyword>
<dbReference type="InterPro" id="IPR014729">
    <property type="entry name" value="Rossmann-like_a/b/a_fold"/>
</dbReference>
<dbReference type="OrthoDB" id="330671at2759"/>
<dbReference type="InterPro" id="IPR027417">
    <property type="entry name" value="P-loop_NTPase"/>
</dbReference>
<reference evidence="3" key="1">
    <citation type="submission" date="2022-11" db="UniProtKB">
        <authorList>
            <consortium name="EnsemblMetazoa"/>
        </authorList>
    </citation>
    <scope>IDENTIFICATION</scope>
</reference>
<dbReference type="GO" id="GO:0005524">
    <property type="term" value="F:ATP binding"/>
    <property type="evidence" value="ECO:0007669"/>
    <property type="project" value="UniProtKB-KW"/>
</dbReference>
<dbReference type="GO" id="GO:0015937">
    <property type="term" value="P:coenzyme A biosynthetic process"/>
    <property type="evidence" value="ECO:0007669"/>
    <property type="project" value="InterPro"/>
</dbReference>
<dbReference type="PANTHER" id="PTHR10695">
    <property type="entry name" value="DEPHOSPHO-COA KINASE-RELATED"/>
    <property type="match status" value="1"/>
</dbReference>
<dbReference type="PANTHER" id="PTHR10695:SF46">
    <property type="entry name" value="BIFUNCTIONAL COENZYME A SYNTHASE-RELATED"/>
    <property type="match status" value="1"/>
</dbReference>
<evidence type="ECO:0000313" key="4">
    <source>
        <dbReference type="Proteomes" id="UP000887568"/>
    </source>
</evidence>
<dbReference type="Pfam" id="PF01121">
    <property type="entry name" value="CoaE"/>
    <property type="match status" value="1"/>
</dbReference>
<dbReference type="GO" id="GO:0004140">
    <property type="term" value="F:dephospho-CoA kinase activity"/>
    <property type="evidence" value="ECO:0007669"/>
    <property type="project" value="InterPro"/>
</dbReference>
<protein>
    <submittedName>
        <fullName evidence="3">Uncharacterized protein</fullName>
    </submittedName>
</protein>
<keyword evidence="1" id="KW-0547">Nucleotide-binding</keyword>
<dbReference type="Proteomes" id="UP000887568">
    <property type="component" value="Unplaced"/>
</dbReference>
<dbReference type="Gene3D" id="3.40.50.620">
    <property type="entry name" value="HUPs"/>
    <property type="match status" value="1"/>
</dbReference>
<dbReference type="SUPFAM" id="SSF52540">
    <property type="entry name" value="P-loop containing nucleoside triphosphate hydrolases"/>
    <property type="match status" value="1"/>
</dbReference>
<organism evidence="3 4">
    <name type="scientific">Patiria miniata</name>
    <name type="common">Bat star</name>
    <name type="synonym">Asterina miniata</name>
    <dbReference type="NCBI Taxonomy" id="46514"/>
    <lineage>
        <taxon>Eukaryota</taxon>
        <taxon>Metazoa</taxon>
        <taxon>Echinodermata</taxon>
        <taxon>Eleutherozoa</taxon>
        <taxon>Asterozoa</taxon>
        <taxon>Asteroidea</taxon>
        <taxon>Valvatacea</taxon>
        <taxon>Valvatida</taxon>
        <taxon>Asterinidae</taxon>
        <taxon>Patiria</taxon>
    </lineage>
</organism>
<dbReference type="RefSeq" id="XP_038045168.1">
    <property type="nucleotide sequence ID" value="XM_038189240.1"/>
</dbReference>
<dbReference type="CDD" id="cd02022">
    <property type="entry name" value="DPCK"/>
    <property type="match status" value="1"/>
</dbReference>
<dbReference type="GeneID" id="119719745"/>
<name>A0A913Z017_PATMI</name>
<evidence type="ECO:0000256" key="1">
    <source>
        <dbReference type="ARBA" id="ARBA00022741"/>
    </source>
</evidence>
<evidence type="ECO:0000313" key="3">
    <source>
        <dbReference type="EnsemblMetazoa" id="XP_038045168.1"/>
    </source>
</evidence>
<dbReference type="Gene3D" id="3.40.50.300">
    <property type="entry name" value="P-loop containing nucleotide triphosphate hydrolases"/>
    <property type="match status" value="1"/>
</dbReference>
<sequence>MDARIASVRDFIHDIKPRILQSDSIVPITDPYGPSVVDPDMRWIVVSEETKKGGDAVNRVRQEKGLCVLDVHEISLVEDINHAAHEEAKISSSTQRIGLLATLLKQPMNKDLPGTPYVIGLTGGIASGKSSVCRRLEGLGAAVIDCDKLGHKAYLPDTQGFRRVLTELGQGGCWKKLQSIFQQDKASLVKLSGQNSQSGKHILFVVGLKMRFEGD</sequence>
<dbReference type="EnsemblMetazoa" id="XM_038189240.1">
    <property type="protein sequence ID" value="XP_038045168.1"/>
    <property type="gene ID" value="LOC119719745"/>
</dbReference>